<protein>
    <submittedName>
        <fullName evidence="3">Exopolyphosphatase/guanosine-5'-triphosphate, 3'-diphosphate pyrophosphatase</fullName>
        <ecNumber evidence="3">3.6.1.11</ecNumber>
        <ecNumber evidence="3">3.6.1.40</ecNumber>
    </submittedName>
</protein>
<organism evidence="3 4">
    <name type="scientific">Sphingomonas jejuensis</name>
    <dbReference type="NCBI Taxonomy" id="904715"/>
    <lineage>
        <taxon>Bacteria</taxon>
        <taxon>Pseudomonadati</taxon>
        <taxon>Pseudomonadota</taxon>
        <taxon>Alphaproteobacteria</taxon>
        <taxon>Sphingomonadales</taxon>
        <taxon>Sphingomonadaceae</taxon>
        <taxon>Sphingomonas</taxon>
    </lineage>
</organism>
<dbReference type="InterPro" id="IPR003695">
    <property type="entry name" value="Ppx_GppA_N"/>
</dbReference>
<comment type="caution">
    <text evidence="3">The sequence shown here is derived from an EMBL/GenBank/DDBJ whole genome shotgun (WGS) entry which is preliminary data.</text>
</comment>
<dbReference type="InterPro" id="IPR050273">
    <property type="entry name" value="GppA/Ppx_hydrolase"/>
</dbReference>
<dbReference type="InterPro" id="IPR043129">
    <property type="entry name" value="ATPase_NBD"/>
</dbReference>
<sequence>MTDPRAGSGRRRTAIVDIGSNSVRLVVYDGPARRPAILFNEKIMAGLGRGLEESGRIDPAALDLATASLARFARLCRVLEPDDMIAVATAAVRDAANGSVLVERAAALGIDVTILSGDREAELAALGVLSGVPGASGVVGDLGGGSLELVQVGDGTVGDRLSLPLGVLRTAGMRGRIDAALAQGLEAAGWTEDCNGGAFYLVGGSWRALARLDMHLSGYALPIIHDYRMDPAALGELAARIDAADKAELKKVPDLSSARIATLGQAVELLEAVVRRLRPAELVVSALGVRDGLLFERLDADGRASDPLIVAARDEAASTGRFPEHGDLLDRWIAPLFRNDGPGDRRLRHAACLLADTGWRANPEFRAERAREVALHGNWVGIDARGRAMMAQALSVALGDATVPVDPLPLLADAPSLELASGWGHAIRFAQRLSAGVASPLTDTRLEVADGALRLVLKPGDEDWYSDPVERRHRKAATSLGLQPELVSRT</sequence>
<evidence type="ECO:0000313" key="3">
    <source>
        <dbReference type="EMBL" id="NJC33348.1"/>
    </source>
</evidence>
<dbReference type="SUPFAM" id="SSF53067">
    <property type="entry name" value="Actin-like ATPase domain"/>
    <property type="match status" value="2"/>
</dbReference>
<evidence type="ECO:0000259" key="1">
    <source>
        <dbReference type="Pfam" id="PF02541"/>
    </source>
</evidence>
<dbReference type="GO" id="GO:0008894">
    <property type="term" value="F:guanosine-5'-triphosphate,3'-diphosphate diphosphatase activity"/>
    <property type="evidence" value="ECO:0007669"/>
    <property type="project" value="UniProtKB-EC"/>
</dbReference>
<evidence type="ECO:0000313" key="4">
    <source>
        <dbReference type="Proteomes" id="UP000734218"/>
    </source>
</evidence>
<dbReference type="PANTHER" id="PTHR30005:SF0">
    <property type="entry name" value="RETROGRADE REGULATION PROTEIN 2"/>
    <property type="match status" value="1"/>
</dbReference>
<dbReference type="SUPFAM" id="SSF109604">
    <property type="entry name" value="HD-domain/PDEase-like"/>
    <property type="match status" value="1"/>
</dbReference>
<feature type="domain" description="Ppx/GppA phosphatase N-terminal" evidence="1">
    <location>
        <begin position="28"/>
        <end position="299"/>
    </location>
</feature>
<dbReference type="EMBL" id="JAATJE010000001">
    <property type="protein sequence ID" value="NJC33348.1"/>
    <property type="molecule type" value="Genomic_DNA"/>
</dbReference>
<evidence type="ECO:0000259" key="2">
    <source>
        <dbReference type="Pfam" id="PF21697"/>
    </source>
</evidence>
<dbReference type="GO" id="GO:0004309">
    <property type="term" value="F:exopolyphosphatase activity"/>
    <property type="evidence" value="ECO:0007669"/>
    <property type="project" value="UniProtKB-EC"/>
</dbReference>
<dbReference type="Gene3D" id="1.10.3210.10">
    <property type="entry name" value="Hypothetical protein af1432"/>
    <property type="match status" value="1"/>
</dbReference>
<keyword evidence="4" id="KW-1185">Reference proteome</keyword>
<dbReference type="Pfam" id="PF21697">
    <property type="entry name" value="Ppx_C"/>
    <property type="match status" value="1"/>
</dbReference>
<keyword evidence="3" id="KW-0378">Hydrolase</keyword>
<dbReference type="RefSeq" id="WP_167953257.1">
    <property type="nucleotide sequence ID" value="NZ_JAATJE010000001.1"/>
</dbReference>
<dbReference type="Gene3D" id="3.30.420.40">
    <property type="match status" value="1"/>
</dbReference>
<dbReference type="CDD" id="cd24052">
    <property type="entry name" value="ASKHA_NBD_HpPPX-GppA-like"/>
    <property type="match status" value="1"/>
</dbReference>
<feature type="domain" description="Exopolyphosphatase C-terminal" evidence="2">
    <location>
        <begin position="308"/>
        <end position="457"/>
    </location>
</feature>
<name>A0ABX0XJ29_9SPHN</name>
<gene>
    <name evidence="3" type="ORF">GGR88_000822</name>
</gene>
<accession>A0ABX0XJ29</accession>
<reference evidence="3 4" key="1">
    <citation type="submission" date="2020-03" db="EMBL/GenBank/DDBJ databases">
        <title>Genomic Encyclopedia of Type Strains, Phase IV (KMG-IV): sequencing the most valuable type-strain genomes for metagenomic binning, comparative biology and taxonomic classification.</title>
        <authorList>
            <person name="Goeker M."/>
        </authorList>
    </citation>
    <scope>NUCLEOTIDE SEQUENCE [LARGE SCALE GENOMIC DNA]</scope>
    <source>
        <strain evidence="3 4">DSM 27651</strain>
    </source>
</reference>
<dbReference type="InterPro" id="IPR048951">
    <property type="entry name" value="Ppx_C"/>
</dbReference>
<proteinExistence type="predicted"/>
<dbReference type="Pfam" id="PF02541">
    <property type="entry name" value="Ppx-GppA"/>
    <property type="match status" value="1"/>
</dbReference>
<dbReference type="EC" id="3.6.1.11" evidence="3"/>
<dbReference type="Proteomes" id="UP000734218">
    <property type="component" value="Unassembled WGS sequence"/>
</dbReference>
<dbReference type="PANTHER" id="PTHR30005">
    <property type="entry name" value="EXOPOLYPHOSPHATASE"/>
    <property type="match status" value="1"/>
</dbReference>
<dbReference type="EC" id="3.6.1.40" evidence="3"/>
<dbReference type="Gene3D" id="3.30.420.150">
    <property type="entry name" value="Exopolyphosphatase. Domain 2"/>
    <property type="match status" value="1"/>
</dbReference>